<gene>
    <name evidence="2" type="ORF">PHET_07063</name>
</gene>
<keyword evidence="3" id="KW-1185">Reference proteome</keyword>
<dbReference type="EMBL" id="LUCH01003917">
    <property type="protein sequence ID" value="KAF5399580.1"/>
    <property type="molecule type" value="Genomic_DNA"/>
</dbReference>
<sequence>MWVHLTLGLPELLLQQSSYLALNDELNGPVFAANLYQVNRTPFPSRYLGNSGMMPLDEVLNQLERTTNHDDNVPTINHGFLFTNEPYIEAELIKISERHKSLNEYFWILGERLDLPVSTVIRVLTEHGGESLNLGFLRYSPFLNPEDCESRLHHPYMVSVAKRLFGCDLQHLPDRVSATIHQIIKLTLVFTIHTEGEQPNERPLSCNGMQSGEVYNLGLSLYTRFQKVSIRQGYDCLCIQVASIVSI</sequence>
<feature type="signal peptide" evidence="1">
    <location>
        <begin position="1"/>
        <end position="15"/>
    </location>
</feature>
<evidence type="ECO:0000256" key="1">
    <source>
        <dbReference type="SAM" id="SignalP"/>
    </source>
</evidence>
<feature type="chain" id="PRO_5035264273" evidence="1">
    <location>
        <begin position="16"/>
        <end position="247"/>
    </location>
</feature>
<organism evidence="2 3">
    <name type="scientific">Paragonimus heterotremus</name>
    <dbReference type="NCBI Taxonomy" id="100268"/>
    <lineage>
        <taxon>Eukaryota</taxon>
        <taxon>Metazoa</taxon>
        <taxon>Spiralia</taxon>
        <taxon>Lophotrochozoa</taxon>
        <taxon>Platyhelminthes</taxon>
        <taxon>Trematoda</taxon>
        <taxon>Digenea</taxon>
        <taxon>Plagiorchiida</taxon>
        <taxon>Troglotremata</taxon>
        <taxon>Troglotrematidae</taxon>
        <taxon>Paragonimus</taxon>
    </lineage>
</organism>
<evidence type="ECO:0000313" key="2">
    <source>
        <dbReference type="EMBL" id="KAF5399580.1"/>
    </source>
</evidence>
<proteinExistence type="predicted"/>
<protein>
    <submittedName>
        <fullName evidence="2">Uncharacterized protein</fullName>
    </submittedName>
</protein>
<comment type="caution">
    <text evidence="2">The sequence shown here is derived from an EMBL/GenBank/DDBJ whole genome shotgun (WGS) entry which is preliminary data.</text>
</comment>
<dbReference type="OrthoDB" id="6282088at2759"/>
<accession>A0A8J4WQ88</accession>
<evidence type="ECO:0000313" key="3">
    <source>
        <dbReference type="Proteomes" id="UP000748531"/>
    </source>
</evidence>
<dbReference type="Proteomes" id="UP000748531">
    <property type="component" value="Unassembled WGS sequence"/>
</dbReference>
<name>A0A8J4WQ88_9TREM</name>
<reference evidence="2" key="1">
    <citation type="submission" date="2019-05" db="EMBL/GenBank/DDBJ databases">
        <title>Annotation for the trematode Paragonimus heterotremus.</title>
        <authorList>
            <person name="Choi Y.-J."/>
        </authorList>
    </citation>
    <scope>NUCLEOTIDE SEQUENCE</scope>
    <source>
        <strain evidence="2">LC</strain>
    </source>
</reference>
<dbReference type="AlphaFoldDB" id="A0A8J4WQ88"/>
<keyword evidence="1" id="KW-0732">Signal</keyword>